<protein>
    <submittedName>
        <fullName evidence="5">DUF5641 domain-containing protein</fullName>
    </submittedName>
</protein>
<dbReference type="OrthoDB" id="5870116at2759"/>
<feature type="region of interest" description="Disordered" evidence="1">
    <location>
        <begin position="328"/>
        <end position="369"/>
    </location>
</feature>
<organism evidence="5">
    <name type="scientific">Anisakis simplex</name>
    <name type="common">Herring worm</name>
    <dbReference type="NCBI Taxonomy" id="6269"/>
    <lineage>
        <taxon>Eukaryota</taxon>
        <taxon>Metazoa</taxon>
        <taxon>Ecdysozoa</taxon>
        <taxon>Nematoda</taxon>
        <taxon>Chromadorea</taxon>
        <taxon>Rhabditida</taxon>
        <taxon>Spirurina</taxon>
        <taxon>Ascaridomorpha</taxon>
        <taxon>Ascaridoidea</taxon>
        <taxon>Anisakidae</taxon>
        <taxon>Anisakis</taxon>
        <taxon>Anisakis simplex complex</taxon>
    </lineage>
</organism>
<evidence type="ECO:0000313" key="4">
    <source>
        <dbReference type="Proteomes" id="UP000267096"/>
    </source>
</evidence>
<dbReference type="AlphaFoldDB" id="A0A0M3JD26"/>
<dbReference type="PANTHER" id="PTHR47331:SF5">
    <property type="entry name" value="RIBONUCLEASE H"/>
    <property type="match status" value="1"/>
</dbReference>
<dbReference type="WBParaSite" id="ASIM_0000551201-mRNA-1">
    <property type="protein sequence ID" value="ASIM_0000551201-mRNA-1"/>
    <property type="gene ID" value="ASIM_0000551201"/>
</dbReference>
<sequence length="369" mass="42340">LHAIKQLRCGFTLYDSTIGPIIGGAGRVPTTYRRKHSSQVNAVLVGNVTLSVEDLWSLDALGITLNDGSVTDDQHAMNQFDSSIQRLPNGRYSVFWPWKTTQPDLSINFGLCVGRLQSLLRTLSANPEQRINYQKLIQQQLDSSIIERAPLQPSVPQIHYIPHQAVWNEQKRKLRIVYDASSSDYLRPRAQLALSMKENAEMEAEFNPHPPSTRQQFLDEWRKSEEYRNKFWIIWSREYLQLLREREQQLHKGPYAQERRTPRIGEVVLLNEQNRPRCMWRLARIVETPEGSGHAIRTARIKLATGRTLVRSIAHLYPLEVTLTDTIANNSTPTSKKTQFVTSLPDPNIQQSDDEDEEPDNHSAITSEP</sequence>
<proteinExistence type="predicted"/>
<gene>
    <name evidence="3" type="ORF">ASIM_LOCUS5311</name>
</gene>
<name>A0A0M3JD26_ANISI</name>
<dbReference type="Pfam" id="PF18701">
    <property type="entry name" value="DUF5641"/>
    <property type="match status" value="1"/>
</dbReference>
<dbReference type="PANTHER" id="PTHR47331">
    <property type="entry name" value="PHD-TYPE DOMAIN-CONTAINING PROTEIN"/>
    <property type="match status" value="1"/>
</dbReference>
<evidence type="ECO:0000313" key="3">
    <source>
        <dbReference type="EMBL" id="VDK25309.1"/>
    </source>
</evidence>
<dbReference type="EMBL" id="UYRR01010250">
    <property type="protein sequence ID" value="VDK25309.1"/>
    <property type="molecule type" value="Genomic_DNA"/>
</dbReference>
<reference evidence="3 4" key="2">
    <citation type="submission" date="2018-11" db="EMBL/GenBank/DDBJ databases">
        <authorList>
            <consortium name="Pathogen Informatics"/>
        </authorList>
    </citation>
    <scope>NUCLEOTIDE SEQUENCE [LARGE SCALE GENOMIC DNA]</scope>
</reference>
<evidence type="ECO:0000313" key="5">
    <source>
        <dbReference type="WBParaSite" id="ASIM_0000551201-mRNA-1"/>
    </source>
</evidence>
<feature type="compositionally biased region" description="Polar residues" evidence="1">
    <location>
        <begin position="328"/>
        <end position="342"/>
    </location>
</feature>
<reference evidence="5" key="1">
    <citation type="submission" date="2017-02" db="UniProtKB">
        <authorList>
            <consortium name="WormBaseParasite"/>
        </authorList>
    </citation>
    <scope>IDENTIFICATION</scope>
</reference>
<feature type="domain" description="DUF5641" evidence="2">
    <location>
        <begin position="220"/>
        <end position="319"/>
    </location>
</feature>
<evidence type="ECO:0000256" key="1">
    <source>
        <dbReference type="SAM" id="MobiDB-lite"/>
    </source>
</evidence>
<dbReference type="InterPro" id="IPR040676">
    <property type="entry name" value="DUF5641"/>
</dbReference>
<keyword evidence="4" id="KW-1185">Reference proteome</keyword>
<dbReference type="Proteomes" id="UP000267096">
    <property type="component" value="Unassembled WGS sequence"/>
</dbReference>
<evidence type="ECO:0000259" key="2">
    <source>
        <dbReference type="Pfam" id="PF18701"/>
    </source>
</evidence>
<accession>A0A0M3JD26</accession>